<dbReference type="Gene3D" id="3.40.30.10">
    <property type="entry name" value="Glutaredoxin"/>
    <property type="match status" value="2"/>
</dbReference>
<evidence type="ECO:0000259" key="2">
    <source>
        <dbReference type="Pfam" id="PF13098"/>
    </source>
</evidence>
<dbReference type="EC" id="1.8.1.8" evidence="3"/>
<protein>
    <submittedName>
        <fullName evidence="3">Thiol:disulfide interchange protein DsbD</fullName>
        <ecNumber evidence="3">1.8.1.8</ecNumber>
    </submittedName>
</protein>
<dbReference type="EMBL" id="FMSV02000512">
    <property type="protein sequence ID" value="SEH07030.1"/>
    <property type="molecule type" value="Genomic_DNA"/>
</dbReference>
<dbReference type="Proteomes" id="UP000236724">
    <property type="component" value="Unassembled WGS sequence"/>
</dbReference>
<dbReference type="AlphaFoldDB" id="A0A1H6FA91"/>
<keyword evidence="3" id="KW-0560">Oxidoreductase</keyword>
<reference evidence="3 4" key="1">
    <citation type="submission" date="2016-10" db="EMBL/GenBank/DDBJ databases">
        <authorList>
            <person name="de Groot N.N."/>
        </authorList>
    </citation>
    <scope>NUCLEOTIDE SEQUENCE [LARGE SCALE GENOMIC DNA]</scope>
    <source>
        <strain evidence="3">MBHS1</strain>
    </source>
</reference>
<name>A0A1H6FA91_9GAMM</name>
<dbReference type="OrthoDB" id="9791630at2"/>
<dbReference type="InterPro" id="IPR012336">
    <property type="entry name" value="Thioredoxin-like_fold"/>
</dbReference>
<feature type="coiled-coil region" evidence="1">
    <location>
        <begin position="24"/>
        <end position="51"/>
    </location>
</feature>
<dbReference type="GO" id="GO:0047134">
    <property type="term" value="F:protein-disulfide reductase [NAD(P)H] activity"/>
    <property type="evidence" value="ECO:0007669"/>
    <property type="project" value="UniProtKB-EC"/>
</dbReference>
<dbReference type="InterPro" id="IPR036249">
    <property type="entry name" value="Thioredoxin-like_sf"/>
</dbReference>
<sequence>MLISSLFYSLLASIGVLLGSDTSMVEAAIQARQLQAEARRANAELSMIQNSNPLPESGGENRLEKIDAEQLPESITPITADDALPLSITVDETNDNMPLLIEMADGPVDDARDYEFIDHPPSNDKKYLHYPDWFKKSQLNLHHDLKVAAKQNKNLLLYFAAPNCAYCEQLQDVILEQPDIKTYIRHYFDVVGINAMGGIVLTTPEGILTTESEYAASEETYFTPSLLFYVYDKTLKKAHSVLRLRGYYPAYVIRAALDYVQGKEYLKESFNEYIAAVKPPPPKDYTLHKNPLFMLPPYQLERRKTPGKRPLLVIFEQGQCHACDRFHQQHMTNPDILEKLKKMEVVQFNLQGDTPLTTPQGRKLTASAWAKKLGLFYTPSLLFFDEWGREILRIESIVGLHRLNVALDFVLEQGYRNYGPNLMRWYMHKLRNQSKQQRTLMNKK</sequence>
<feature type="domain" description="Thioredoxin-like fold" evidence="2">
    <location>
        <begin position="148"/>
        <end position="257"/>
    </location>
</feature>
<keyword evidence="4" id="KW-1185">Reference proteome</keyword>
<accession>A0A1H6FA91</accession>
<organism evidence="3 4">
    <name type="scientific">Candidatus Venteria ishoeyi</name>
    <dbReference type="NCBI Taxonomy" id="1899563"/>
    <lineage>
        <taxon>Bacteria</taxon>
        <taxon>Pseudomonadati</taxon>
        <taxon>Pseudomonadota</taxon>
        <taxon>Gammaproteobacteria</taxon>
        <taxon>Thiotrichales</taxon>
        <taxon>Thiotrichaceae</taxon>
        <taxon>Venteria</taxon>
    </lineage>
</organism>
<dbReference type="SUPFAM" id="SSF52833">
    <property type="entry name" value="Thioredoxin-like"/>
    <property type="match status" value="2"/>
</dbReference>
<dbReference type="Pfam" id="PF13098">
    <property type="entry name" value="Thioredoxin_2"/>
    <property type="match status" value="2"/>
</dbReference>
<evidence type="ECO:0000313" key="4">
    <source>
        <dbReference type="Proteomes" id="UP000236724"/>
    </source>
</evidence>
<keyword evidence="1" id="KW-0175">Coiled coil</keyword>
<evidence type="ECO:0000313" key="3">
    <source>
        <dbReference type="EMBL" id="SEH07030.1"/>
    </source>
</evidence>
<proteinExistence type="predicted"/>
<dbReference type="RefSeq" id="WP_103920745.1">
    <property type="nucleotide sequence ID" value="NZ_FMSV02000512.1"/>
</dbReference>
<feature type="domain" description="Thioredoxin-like fold" evidence="2">
    <location>
        <begin position="307"/>
        <end position="398"/>
    </location>
</feature>
<evidence type="ECO:0000256" key="1">
    <source>
        <dbReference type="SAM" id="Coils"/>
    </source>
</evidence>
<gene>
    <name evidence="3" type="primary">dsbD_3</name>
    <name evidence="3" type="ORF">MBHS_02896</name>
</gene>